<dbReference type="PRINTS" id="PR00081">
    <property type="entry name" value="GDHRDH"/>
</dbReference>
<dbReference type="PANTHER" id="PTHR43618:SF8">
    <property type="entry name" value="7ALPHA-HYDROXYSTEROID DEHYDROGENASE"/>
    <property type="match status" value="1"/>
</dbReference>
<dbReference type="GO" id="GO:0016491">
    <property type="term" value="F:oxidoreductase activity"/>
    <property type="evidence" value="ECO:0007669"/>
    <property type="project" value="UniProtKB-KW"/>
</dbReference>
<gene>
    <name evidence="5" type="ORF">IM811_015827</name>
</gene>
<evidence type="ECO:0000313" key="5">
    <source>
        <dbReference type="EMBL" id="KAF9749800.1"/>
    </source>
</evidence>
<comment type="similarity">
    <text evidence="1">Belongs to the short-chain dehydrogenases/reductases (SDR) family.</text>
</comment>
<feature type="domain" description="Ketoreductase" evidence="4">
    <location>
        <begin position="62"/>
        <end position="232"/>
    </location>
</feature>
<dbReference type="AlphaFoldDB" id="A0A8H7N636"/>
<dbReference type="Pfam" id="PF13561">
    <property type="entry name" value="adh_short_C2"/>
    <property type="match status" value="1"/>
</dbReference>
<sequence>MLPWLTCIVGQPGFVFIWISRLRSVSFPNNNQESCAHRSLLMAHLSSNVDLTVGNLFNASHHVVLVTGGASGLGEMAAQGFIQNGARVIIASRKQKDLETATARLNALGPGKCEYIVADLKDKAGCDALVAEVKKRTDRLTVLINNSGATWGGDYFDFPESGWDKLMALNVKAIFYVTVGLHHQLTKGATADEPSRVINIASMAGISTADSTAGEDGGLSPPGTGVFSYGPSKAACIHLSKQLASKLMPQHVTVNCIAPGVFPSRMSSFGLRESTKTLLDNQPSGRVGKPEDFAGLVLFVASKGGAHITGNVFEIDGGAVLSQRGKGPAKEKSSRL</sequence>
<organism evidence="5 6">
    <name type="scientific">Bionectria ochroleuca</name>
    <name type="common">Gliocladium roseum</name>
    <dbReference type="NCBI Taxonomy" id="29856"/>
    <lineage>
        <taxon>Eukaryota</taxon>
        <taxon>Fungi</taxon>
        <taxon>Dikarya</taxon>
        <taxon>Ascomycota</taxon>
        <taxon>Pezizomycotina</taxon>
        <taxon>Sordariomycetes</taxon>
        <taxon>Hypocreomycetidae</taxon>
        <taxon>Hypocreales</taxon>
        <taxon>Bionectriaceae</taxon>
        <taxon>Clonostachys</taxon>
    </lineage>
</organism>
<dbReference type="InterPro" id="IPR052178">
    <property type="entry name" value="Sec_Metab_Biosynth_SDR"/>
</dbReference>
<evidence type="ECO:0000259" key="4">
    <source>
        <dbReference type="SMART" id="SM00822"/>
    </source>
</evidence>
<name>A0A8H7N636_BIOOC</name>
<dbReference type="Gene3D" id="3.40.50.720">
    <property type="entry name" value="NAD(P)-binding Rossmann-like Domain"/>
    <property type="match status" value="1"/>
</dbReference>
<dbReference type="InterPro" id="IPR036291">
    <property type="entry name" value="NAD(P)-bd_dom_sf"/>
</dbReference>
<dbReference type="SUPFAM" id="SSF51735">
    <property type="entry name" value="NAD(P)-binding Rossmann-fold domains"/>
    <property type="match status" value="1"/>
</dbReference>
<proteinExistence type="inferred from homology"/>
<reference evidence="5" key="1">
    <citation type="submission" date="2020-10" db="EMBL/GenBank/DDBJ databases">
        <title>High-Quality Genome Resource of Clonostachys rosea strain S41 by Oxford Nanopore Long-Read Sequencing.</title>
        <authorList>
            <person name="Wang H."/>
        </authorList>
    </citation>
    <scope>NUCLEOTIDE SEQUENCE</scope>
    <source>
        <strain evidence="5">S41</strain>
    </source>
</reference>
<evidence type="ECO:0000256" key="2">
    <source>
        <dbReference type="ARBA" id="ARBA00022857"/>
    </source>
</evidence>
<dbReference type="PANTHER" id="PTHR43618">
    <property type="entry name" value="7-ALPHA-HYDROXYSTEROID DEHYDROGENASE"/>
    <property type="match status" value="1"/>
</dbReference>
<dbReference type="SMART" id="SM00822">
    <property type="entry name" value="PKS_KR"/>
    <property type="match status" value="1"/>
</dbReference>
<dbReference type="Proteomes" id="UP000616885">
    <property type="component" value="Unassembled WGS sequence"/>
</dbReference>
<dbReference type="InterPro" id="IPR002347">
    <property type="entry name" value="SDR_fam"/>
</dbReference>
<comment type="caution">
    <text evidence="5">The sequence shown here is derived from an EMBL/GenBank/DDBJ whole genome shotgun (WGS) entry which is preliminary data.</text>
</comment>
<evidence type="ECO:0000256" key="3">
    <source>
        <dbReference type="ARBA" id="ARBA00023002"/>
    </source>
</evidence>
<accession>A0A8H7N636</accession>
<protein>
    <recommendedName>
        <fullName evidence="4">Ketoreductase domain-containing protein</fullName>
    </recommendedName>
</protein>
<keyword evidence="3" id="KW-0560">Oxidoreductase</keyword>
<dbReference type="PRINTS" id="PR00080">
    <property type="entry name" value="SDRFAMILY"/>
</dbReference>
<dbReference type="EMBL" id="JADCTT010000007">
    <property type="protein sequence ID" value="KAF9749800.1"/>
    <property type="molecule type" value="Genomic_DNA"/>
</dbReference>
<dbReference type="InterPro" id="IPR057326">
    <property type="entry name" value="KR_dom"/>
</dbReference>
<evidence type="ECO:0000256" key="1">
    <source>
        <dbReference type="ARBA" id="ARBA00006484"/>
    </source>
</evidence>
<keyword evidence="2" id="KW-0521">NADP</keyword>
<evidence type="ECO:0000313" key="6">
    <source>
        <dbReference type="Proteomes" id="UP000616885"/>
    </source>
</evidence>